<feature type="compositionally biased region" description="Polar residues" evidence="1">
    <location>
        <begin position="1"/>
        <end position="12"/>
    </location>
</feature>
<accession>A0A8H3IBS2</accession>
<name>A0A8H3IBS2_9LECA</name>
<dbReference type="SUPFAM" id="SSF57184">
    <property type="entry name" value="Growth factor receptor domain"/>
    <property type="match status" value="1"/>
</dbReference>
<reference evidence="2" key="1">
    <citation type="submission" date="2021-03" db="EMBL/GenBank/DDBJ databases">
        <authorList>
            <person name="Tagirdzhanova G."/>
        </authorList>
    </citation>
    <scope>NUCLEOTIDE SEQUENCE</scope>
</reference>
<dbReference type="EMBL" id="CAJPDT010000014">
    <property type="protein sequence ID" value="CAF9914920.1"/>
    <property type="molecule type" value="Genomic_DNA"/>
</dbReference>
<dbReference type="InterPro" id="IPR009030">
    <property type="entry name" value="Growth_fac_rcpt_cys_sf"/>
</dbReference>
<sequence>MCQFAASNTAGSLTDYESDGTNHSATDTSTVGQSADAQNTQQLVYCVDCFEGQYASDDSSGNPIFSCTSGWSSDATATQCIPPVPDTCAPNMYPIKGGECSVTIMQYQQASPTQGWWAFDIYFYDALWMPFYMTGGVTVDEDGSIQFGLPRLQSDPAVVFFLSMYKGSDLLGLEYNGVAWGAGAIGDTSIPFSNGKRNVTSQFACLPSTTCRDVVNIGGHAMEVPCS</sequence>
<gene>
    <name evidence="2" type="ORF">IMSHALPRED_002281</name>
</gene>
<evidence type="ECO:0000313" key="2">
    <source>
        <dbReference type="EMBL" id="CAF9914920.1"/>
    </source>
</evidence>
<evidence type="ECO:0000313" key="3">
    <source>
        <dbReference type="Proteomes" id="UP000664534"/>
    </source>
</evidence>
<evidence type="ECO:0000256" key="1">
    <source>
        <dbReference type="SAM" id="MobiDB-lite"/>
    </source>
</evidence>
<organism evidence="2 3">
    <name type="scientific">Imshaugia aleurites</name>
    <dbReference type="NCBI Taxonomy" id="172621"/>
    <lineage>
        <taxon>Eukaryota</taxon>
        <taxon>Fungi</taxon>
        <taxon>Dikarya</taxon>
        <taxon>Ascomycota</taxon>
        <taxon>Pezizomycotina</taxon>
        <taxon>Lecanoromycetes</taxon>
        <taxon>OSLEUM clade</taxon>
        <taxon>Lecanoromycetidae</taxon>
        <taxon>Lecanorales</taxon>
        <taxon>Lecanorineae</taxon>
        <taxon>Parmeliaceae</taxon>
        <taxon>Imshaugia</taxon>
    </lineage>
</organism>
<dbReference type="Proteomes" id="UP000664534">
    <property type="component" value="Unassembled WGS sequence"/>
</dbReference>
<feature type="compositionally biased region" description="Polar residues" evidence="1">
    <location>
        <begin position="19"/>
        <end position="34"/>
    </location>
</feature>
<feature type="region of interest" description="Disordered" evidence="1">
    <location>
        <begin position="1"/>
        <end position="34"/>
    </location>
</feature>
<comment type="caution">
    <text evidence="2">The sequence shown here is derived from an EMBL/GenBank/DDBJ whole genome shotgun (WGS) entry which is preliminary data.</text>
</comment>
<keyword evidence="3" id="KW-1185">Reference proteome</keyword>
<dbReference type="AlphaFoldDB" id="A0A8H3IBS2"/>
<protein>
    <submittedName>
        <fullName evidence="2">Uncharacterized protein</fullName>
    </submittedName>
</protein>
<proteinExistence type="predicted"/>